<sequence>MTGLALNAVTGAEDLSGIPEFPGPRTASIDLAPNVSDAPEHLLEHLPGA</sequence>
<comment type="caution">
    <text evidence="2">The sequence shown here is derived from an EMBL/GenBank/DDBJ whole genome shotgun (WGS) entry which is preliminary data.</text>
</comment>
<feature type="compositionally biased region" description="Basic and acidic residues" evidence="1">
    <location>
        <begin position="38"/>
        <end position="49"/>
    </location>
</feature>
<dbReference type="Proteomes" id="UP001310290">
    <property type="component" value="Unassembled WGS sequence"/>
</dbReference>
<name>A0ABU8APE2_9ACTN</name>
<reference evidence="2" key="1">
    <citation type="submission" date="2023-04" db="EMBL/GenBank/DDBJ databases">
        <title>Genomic diversity of scab-causing Streptomyces spp. in the province of Quebec, Canada.</title>
        <authorList>
            <person name="Biessy A."/>
            <person name="Cadieux M."/>
            <person name="Ciotola M."/>
            <person name="Filion M."/>
        </authorList>
    </citation>
    <scope>NUCLEOTIDE SEQUENCE</scope>
    <source>
        <strain evidence="2">B21-115</strain>
    </source>
</reference>
<organism evidence="2 3">
    <name type="scientific">Streptomyces bottropensis</name>
    <dbReference type="NCBI Taxonomy" id="42235"/>
    <lineage>
        <taxon>Bacteria</taxon>
        <taxon>Bacillati</taxon>
        <taxon>Actinomycetota</taxon>
        <taxon>Actinomycetes</taxon>
        <taxon>Kitasatosporales</taxon>
        <taxon>Streptomycetaceae</taxon>
        <taxon>Streptomyces</taxon>
    </lineage>
</organism>
<protein>
    <submittedName>
        <fullName evidence="2">Uncharacterized protein</fullName>
    </submittedName>
</protein>
<gene>
    <name evidence="2" type="ORF">QBA35_19720</name>
</gene>
<dbReference type="RefSeq" id="WP_334659270.1">
    <property type="nucleotide sequence ID" value="NZ_JARULZ010000001.1"/>
</dbReference>
<evidence type="ECO:0000256" key="1">
    <source>
        <dbReference type="SAM" id="MobiDB-lite"/>
    </source>
</evidence>
<evidence type="ECO:0000313" key="3">
    <source>
        <dbReference type="Proteomes" id="UP001310290"/>
    </source>
</evidence>
<accession>A0ABU8APE2</accession>
<proteinExistence type="predicted"/>
<keyword evidence="3" id="KW-1185">Reference proteome</keyword>
<evidence type="ECO:0000313" key="2">
    <source>
        <dbReference type="EMBL" id="MEH0635527.1"/>
    </source>
</evidence>
<dbReference type="EMBL" id="JARULZ010000001">
    <property type="protein sequence ID" value="MEH0635527.1"/>
    <property type="molecule type" value="Genomic_DNA"/>
</dbReference>
<feature type="region of interest" description="Disordered" evidence="1">
    <location>
        <begin position="1"/>
        <end position="49"/>
    </location>
</feature>